<dbReference type="Proteomes" id="UP000327118">
    <property type="component" value="Unassembled WGS sequence"/>
</dbReference>
<keyword evidence="1" id="KW-0812">Transmembrane</keyword>
<keyword evidence="3" id="KW-1185">Reference proteome</keyword>
<evidence type="ECO:0000313" key="2">
    <source>
        <dbReference type="EMBL" id="KAE8348278.1"/>
    </source>
</evidence>
<keyword evidence="1" id="KW-1133">Transmembrane helix</keyword>
<dbReference type="EMBL" id="ML739593">
    <property type="protein sequence ID" value="KAE8348278.1"/>
    <property type="molecule type" value="Genomic_DNA"/>
</dbReference>
<evidence type="ECO:0000256" key="1">
    <source>
        <dbReference type="SAM" id="Phobius"/>
    </source>
</evidence>
<dbReference type="AlphaFoldDB" id="A0A5N6YT25"/>
<evidence type="ECO:0000313" key="3">
    <source>
        <dbReference type="Proteomes" id="UP000327118"/>
    </source>
</evidence>
<gene>
    <name evidence="2" type="ORF">BDV28DRAFT_100329</name>
</gene>
<keyword evidence="1" id="KW-0472">Membrane</keyword>
<reference evidence="3" key="1">
    <citation type="submission" date="2019-04" db="EMBL/GenBank/DDBJ databases">
        <title>Friends and foes A comparative genomics studyof 23 Aspergillus species from section Flavi.</title>
        <authorList>
            <consortium name="DOE Joint Genome Institute"/>
            <person name="Kjaerbolling I."/>
            <person name="Vesth T."/>
            <person name="Frisvad J.C."/>
            <person name="Nybo J.L."/>
            <person name="Theobald S."/>
            <person name="Kildgaard S."/>
            <person name="Isbrandt T."/>
            <person name="Kuo A."/>
            <person name="Sato A."/>
            <person name="Lyhne E.K."/>
            <person name="Kogle M.E."/>
            <person name="Wiebenga A."/>
            <person name="Kun R.S."/>
            <person name="Lubbers R.J."/>
            <person name="Makela M.R."/>
            <person name="Barry K."/>
            <person name="Chovatia M."/>
            <person name="Clum A."/>
            <person name="Daum C."/>
            <person name="Haridas S."/>
            <person name="He G."/>
            <person name="LaButti K."/>
            <person name="Lipzen A."/>
            <person name="Mondo S."/>
            <person name="Riley R."/>
            <person name="Salamov A."/>
            <person name="Simmons B.A."/>
            <person name="Magnuson J.K."/>
            <person name="Henrissat B."/>
            <person name="Mortensen U.H."/>
            <person name="Larsen T.O."/>
            <person name="Devries R.P."/>
            <person name="Grigoriev I.V."/>
            <person name="Machida M."/>
            <person name="Baker S.E."/>
            <person name="Andersen M.R."/>
        </authorList>
    </citation>
    <scope>NUCLEOTIDE SEQUENCE [LARGE SCALE GENOMIC DNA]</scope>
    <source>
        <strain evidence="3">CBS 553.77</strain>
    </source>
</reference>
<accession>A0A5N6YT25</accession>
<sequence length="111" mass="12749">MHHDHELTSSSTALLAGLLYFYSCIELVWTKTKRMGIKLPGSDWLSCLRGVLIRDSGFHAGFAFFLFFYSIYFFFIFLSLLCVYSPAFHQALEVFCILTSIPSENILMASW</sequence>
<protein>
    <submittedName>
        <fullName evidence="2">Uncharacterized protein</fullName>
    </submittedName>
</protein>
<name>A0A5N6YT25_9EURO</name>
<feature type="transmembrane region" description="Helical" evidence="1">
    <location>
        <begin position="12"/>
        <end position="29"/>
    </location>
</feature>
<feature type="transmembrane region" description="Helical" evidence="1">
    <location>
        <begin position="62"/>
        <end position="87"/>
    </location>
</feature>
<organism evidence="2 3">
    <name type="scientific">Aspergillus coremiiformis</name>
    <dbReference type="NCBI Taxonomy" id="138285"/>
    <lineage>
        <taxon>Eukaryota</taxon>
        <taxon>Fungi</taxon>
        <taxon>Dikarya</taxon>
        <taxon>Ascomycota</taxon>
        <taxon>Pezizomycotina</taxon>
        <taxon>Eurotiomycetes</taxon>
        <taxon>Eurotiomycetidae</taxon>
        <taxon>Eurotiales</taxon>
        <taxon>Aspergillaceae</taxon>
        <taxon>Aspergillus</taxon>
        <taxon>Aspergillus subgen. Circumdati</taxon>
    </lineage>
</organism>
<proteinExistence type="predicted"/>